<evidence type="ECO:0000313" key="1">
    <source>
        <dbReference type="EMBL" id="MBC3874913.1"/>
    </source>
</evidence>
<keyword evidence="2" id="KW-1185">Reference proteome</keyword>
<accession>A0ABR6YEC4</accession>
<protein>
    <submittedName>
        <fullName evidence="1">Uncharacterized protein</fullName>
    </submittedName>
</protein>
<name>A0ABR6YEC4_9BURK</name>
<reference evidence="1 2" key="1">
    <citation type="submission" date="2020-08" db="EMBL/GenBank/DDBJ databases">
        <title>Novel species isolated from subtropical streams in China.</title>
        <authorList>
            <person name="Lu H."/>
        </authorList>
    </citation>
    <scope>NUCLEOTIDE SEQUENCE [LARGE SCALE GENOMIC DNA]</scope>
    <source>
        <strain evidence="1 2">LX15W</strain>
    </source>
</reference>
<organism evidence="1 2">
    <name type="scientific">Undibacterium flavidum</name>
    <dbReference type="NCBI Taxonomy" id="2762297"/>
    <lineage>
        <taxon>Bacteria</taxon>
        <taxon>Pseudomonadati</taxon>
        <taxon>Pseudomonadota</taxon>
        <taxon>Betaproteobacteria</taxon>
        <taxon>Burkholderiales</taxon>
        <taxon>Oxalobacteraceae</taxon>
        <taxon>Undibacterium</taxon>
    </lineage>
</organism>
<gene>
    <name evidence="1" type="ORF">H8K55_15075</name>
</gene>
<sequence length="129" mass="14648">MKKKFIFFGLFLVSGIVILGFVMSRKNVNDSLLCDPEAKSVMNNFLLGEAYSSVLVKIREANMKYVVWADGMDVIDVDEPGTTGRLEVSITLEKKDMWSLTGRKEKITLEFDRSQRLERCECTVVFIGP</sequence>
<proteinExistence type="predicted"/>
<dbReference type="RefSeq" id="WP_186942896.1">
    <property type="nucleotide sequence ID" value="NZ_JACOGA010000014.1"/>
</dbReference>
<dbReference type="EMBL" id="JACOGA010000014">
    <property type="protein sequence ID" value="MBC3874913.1"/>
    <property type="molecule type" value="Genomic_DNA"/>
</dbReference>
<comment type="caution">
    <text evidence="1">The sequence shown here is derived from an EMBL/GenBank/DDBJ whole genome shotgun (WGS) entry which is preliminary data.</text>
</comment>
<evidence type="ECO:0000313" key="2">
    <source>
        <dbReference type="Proteomes" id="UP000624279"/>
    </source>
</evidence>
<dbReference type="Proteomes" id="UP000624279">
    <property type="component" value="Unassembled WGS sequence"/>
</dbReference>